<reference evidence="2" key="1">
    <citation type="journal article" date="2023" name="Science">
        <title>Genome structures resolve the early diversification of teleost fishes.</title>
        <authorList>
            <person name="Parey E."/>
            <person name="Louis A."/>
            <person name="Montfort J."/>
            <person name="Bouchez O."/>
            <person name="Roques C."/>
            <person name="Iampietro C."/>
            <person name="Lluch J."/>
            <person name="Castinel A."/>
            <person name="Donnadieu C."/>
            <person name="Desvignes T."/>
            <person name="Floi Bucao C."/>
            <person name="Jouanno E."/>
            <person name="Wen M."/>
            <person name="Mejri S."/>
            <person name="Dirks R."/>
            <person name="Jansen H."/>
            <person name="Henkel C."/>
            <person name="Chen W.J."/>
            <person name="Zahm M."/>
            <person name="Cabau C."/>
            <person name="Klopp C."/>
            <person name="Thompson A.W."/>
            <person name="Robinson-Rechavi M."/>
            <person name="Braasch I."/>
            <person name="Lecointre G."/>
            <person name="Bobe J."/>
            <person name="Postlethwait J.H."/>
            <person name="Berthelot C."/>
            <person name="Roest Crollius H."/>
            <person name="Guiguen Y."/>
        </authorList>
    </citation>
    <scope>NUCLEOTIDE SEQUENCE</scope>
    <source>
        <strain evidence="2">WJC10195</strain>
    </source>
</reference>
<dbReference type="Proteomes" id="UP001152622">
    <property type="component" value="Unassembled WGS sequence"/>
</dbReference>
<dbReference type="EMBL" id="JAINUF010000025">
    <property type="protein sequence ID" value="KAJ8332729.1"/>
    <property type="molecule type" value="Genomic_DNA"/>
</dbReference>
<sequence>MKCIIKYQEPSCIHSGFRNVSSDCQEYKNKTETNLHLTEAWQAGVTQSALHHLCPGTGAAWLCTTRRHDCRLRPSPLSQAPPHSHGRHGEPAQATESQAADGTGASSSSRPPNHSSRTGRSRGEAPPPSPVRAQMAALAAMRAVAAGLQRDCDLPSSNHSSEGEEPRGSPAPRSRARSDGGHEGGGGWTATGLRPSLVQSQQRRGGGG</sequence>
<accession>A0A9Q1IAQ5</accession>
<organism evidence="2 3">
    <name type="scientific">Synaphobranchus kaupii</name>
    <name type="common">Kaup's arrowtooth eel</name>
    <dbReference type="NCBI Taxonomy" id="118154"/>
    <lineage>
        <taxon>Eukaryota</taxon>
        <taxon>Metazoa</taxon>
        <taxon>Chordata</taxon>
        <taxon>Craniata</taxon>
        <taxon>Vertebrata</taxon>
        <taxon>Euteleostomi</taxon>
        <taxon>Actinopterygii</taxon>
        <taxon>Neopterygii</taxon>
        <taxon>Teleostei</taxon>
        <taxon>Anguilliformes</taxon>
        <taxon>Synaphobranchidae</taxon>
        <taxon>Synaphobranchus</taxon>
    </lineage>
</organism>
<evidence type="ECO:0000313" key="2">
    <source>
        <dbReference type="EMBL" id="KAJ8332729.1"/>
    </source>
</evidence>
<comment type="caution">
    <text evidence="2">The sequence shown here is derived from an EMBL/GenBank/DDBJ whole genome shotgun (WGS) entry which is preliminary data.</text>
</comment>
<keyword evidence="3" id="KW-1185">Reference proteome</keyword>
<name>A0A9Q1IAQ5_SYNKA</name>
<feature type="region of interest" description="Disordered" evidence="1">
    <location>
        <begin position="151"/>
        <end position="208"/>
    </location>
</feature>
<dbReference type="AlphaFoldDB" id="A0A9Q1IAQ5"/>
<evidence type="ECO:0000313" key="3">
    <source>
        <dbReference type="Proteomes" id="UP001152622"/>
    </source>
</evidence>
<feature type="compositionally biased region" description="Low complexity" evidence="1">
    <location>
        <begin position="106"/>
        <end position="116"/>
    </location>
</feature>
<evidence type="ECO:0000256" key="1">
    <source>
        <dbReference type="SAM" id="MobiDB-lite"/>
    </source>
</evidence>
<protein>
    <submittedName>
        <fullName evidence="2">Uncharacterized protein</fullName>
    </submittedName>
</protein>
<feature type="compositionally biased region" description="Polar residues" evidence="1">
    <location>
        <begin position="197"/>
        <end position="208"/>
    </location>
</feature>
<feature type="region of interest" description="Disordered" evidence="1">
    <location>
        <begin position="73"/>
        <end position="131"/>
    </location>
</feature>
<proteinExistence type="predicted"/>
<gene>
    <name evidence="2" type="ORF">SKAU_G00425180</name>
</gene>